<dbReference type="Gene3D" id="1.20.1730.10">
    <property type="entry name" value="Sodium/glucose cotransporter"/>
    <property type="match status" value="1"/>
</dbReference>
<keyword evidence="4 9" id="KW-0812">Transmembrane</keyword>
<feature type="transmembrane region" description="Helical" evidence="9">
    <location>
        <begin position="433"/>
        <end position="458"/>
    </location>
</feature>
<feature type="transmembrane region" description="Helical" evidence="9">
    <location>
        <begin position="221"/>
        <end position="240"/>
    </location>
</feature>
<keyword evidence="6 9" id="KW-1133">Transmembrane helix</keyword>
<feature type="transmembrane region" description="Helical" evidence="9">
    <location>
        <begin position="261"/>
        <end position="278"/>
    </location>
</feature>
<feature type="transmembrane region" description="Helical" evidence="9">
    <location>
        <begin position="401"/>
        <end position="421"/>
    </location>
</feature>
<feature type="transmembrane region" description="Helical" evidence="9">
    <location>
        <begin position="470"/>
        <end position="493"/>
    </location>
</feature>
<keyword evidence="7 9" id="KW-0472">Membrane</keyword>
<feature type="transmembrane region" description="Helical" evidence="9">
    <location>
        <begin position="557"/>
        <end position="574"/>
    </location>
</feature>
<dbReference type="InterPro" id="IPR038377">
    <property type="entry name" value="Na/Glc_symporter_sf"/>
</dbReference>
<feature type="transmembrane region" description="Helical" evidence="9">
    <location>
        <begin position="118"/>
        <end position="138"/>
    </location>
</feature>
<feature type="transmembrane region" description="Helical" evidence="9">
    <location>
        <begin position="312"/>
        <end position="331"/>
    </location>
</feature>
<evidence type="ECO:0000256" key="5">
    <source>
        <dbReference type="ARBA" id="ARBA00022847"/>
    </source>
</evidence>
<proteinExistence type="inferred from homology"/>
<name>A0ABP7WSZ7_9GAMM</name>
<dbReference type="PANTHER" id="PTHR48086:SF7">
    <property type="entry name" value="SODIUM-SOLUTE SYMPORTER-RELATED"/>
    <property type="match status" value="1"/>
</dbReference>
<feature type="transmembrane region" description="Helical" evidence="9">
    <location>
        <begin position="181"/>
        <end position="201"/>
    </location>
</feature>
<dbReference type="PROSITE" id="PS50283">
    <property type="entry name" value="NA_SOLUT_SYMP_3"/>
    <property type="match status" value="1"/>
</dbReference>
<keyword evidence="11" id="KW-1185">Reference proteome</keyword>
<comment type="caution">
    <text evidence="10">The sequence shown here is derived from an EMBL/GenBank/DDBJ whole genome shotgun (WGS) entry which is preliminary data.</text>
</comment>
<dbReference type="EMBL" id="BAABDM010000003">
    <property type="protein sequence ID" value="GAA4095609.1"/>
    <property type="molecule type" value="Genomic_DNA"/>
</dbReference>
<reference evidence="11" key="1">
    <citation type="journal article" date="2019" name="Int. J. Syst. Evol. Microbiol.">
        <title>The Global Catalogue of Microorganisms (GCM) 10K type strain sequencing project: providing services to taxonomists for standard genome sequencing and annotation.</title>
        <authorList>
            <consortium name="The Broad Institute Genomics Platform"/>
            <consortium name="The Broad Institute Genome Sequencing Center for Infectious Disease"/>
            <person name="Wu L."/>
            <person name="Ma J."/>
        </authorList>
    </citation>
    <scope>NUCLEOTIDE SEQUENCE [LARGE SCALE GENOMIC DNA]</scope>
    <source>
        <strain evidence="11">JCM 17304</strain>
    </source>
</reference>
<evidence type="ECO:0000256" key="8">
    <source>
        <dbReference type="RuleBase" id="RU362091"/>
    </source>
</evidence>
<evidence type="ECO:0000256" key="1">
    <source>
        <dbReference type="ARBA" id="ARBA00004141"/>
    </source>
</evidence>
<evidence type="ECO:0000256" key="9">
    <source>
        <dbReference type="SAM" id="Phobius"/>
    </source>
</evidence>
<evidence type="ECO:0000256" key="7">
    <source>
        <dbReference type="ARBA" id="ARBA00023136"/>
    </source>
</evidence>
<dbReference type="Pfam" id="PF00474">
    <property type="entry name" value="SSF"/>
    <property type="match status" value="1"/>
</dbReference>
<dbReference type="RefSeq" id="WP_344935296.1">
    <property type="nucleotide sequence ID" value="NZ_BAABDM010000003.1"/>
</dbReference>
<dbReference type="InterPro" id="IPR001734">
    <property type="entry name" value="Na/solute_symporter"/>
</dbReference>
<dbReference type="PANTHER" id="PTHR48086">
    <property type="entry name" value="SODIUM/PROLINE SYMPORTER-RELATED"/>
    <property type="match status" value="1"/>
</dbReference>
<keyword evidence="3" id="KW-0813">Transport</keyword>
<keyword evidence="5" id="KW-0769">Symport</keyword>
<evidence type="ECO:0000256" key="6">
    <source>
        <dbReference type="ARBA" id="ARBA00022989"/>
    </source>
</evidence>
<feature type="transmembrane region" description="Helical" evidence="9">
    <location>
        <begin position="6"/>
        <end position="26"/>
    </location>
</feature>
<dbReference type="Proteomes" id="UP001500392">
    <property type="component" value="Unassembled WGS sequence"/>
</dbReference>
<evidence type="ECO:0000256" key="4">
    <source>
        <dbReference type="ARBA" id="ARBA00022692"/>
    </source>
</evidence>
<feature type="transmembrane region" description="Helical" evidence="9">
    <location>
        <begin position="150"/>
        <end position="174"/>
    </location>
</feature>
<organism evidence="10 11">
    <name type="scientific">Zhongshania borealis</name>
    <dbReference type="NCBI Taxonomy" id="889488"/>
    <lineage>
        <taxon>Bacteria</taxon>
        <taxon>Pseudomonadati</taxon>
        <taxon>Pseudomonadota</taxon>
        <taxon>Gammaproteobacteria</taxon>
        <taxon>Cellvibrionales</taxon>
        <taxon>Spongiibacteraceae</taxon>
        <taxon>Zhongshania</taxon>
    </lineage>
</organism>
<dbReference type="InterPro" id="IPR050277">
    <property type="entry name" value="Sodium:Solute_Symporter"/>
</dbReference>
<feature type="transmembrane region" description="Helical" evidence="9">
    <location>
        <begin position="71"/>
        <end position="91"/>
    </location>
</feature>
<comment type="subcellular location">
    <subcellularLocation>
        <location evidence="1">Membrane</location>
        <topology evidence="1">Multi-pass membrane protein</topology>
    </subcellularLocation>
</comment>
<protein>
    <submittedName>
        <fullName evidence="10">Na+:solute symporter</fullName>
    </submittedName>
</protein>
<feature type="transmembrane region" description="Helical" evidence="9">
    <location>
        <begin position="38"/>
        <end position="59"/>
    </location>
</feature>
<evidence type="ECO:0000256" key="3">
    <source>
        <dbReference type="ARBA" id="ARBA00022448"/>
    </source>
</evidence>
<feature type="transmembrane region" description="Helical" evidence="9">
    <location>
        <begin position="366"/>
        <end position="389"/>
    </location>
</feature>
<feature type="transmembrane region" description="Helical" evidence="9">
    <location>
        <begin position="532"/>
        <end position="551"/>
    </location>
</feature>
<gene>
    <name evidence="10" type="ORF">GCM10022414_19760</name>
</gene>
<accession>A0ABP7WSZ7</accession>
<evidence type="ECO:0000313" key="10">
    <source>
        <dbReference type="EMBL" id="GAA4095609.1"/>
    </source>
</evidence>
<evidence type="ECO:0000313" key="11">
    <source>
        <dbReference type="Proteomes" id="UP001500392"/>
    </source>
</evidence>
<sequence>MFYDYIVIAVYFVMILAVGAVFARMAEKSTSDYFRGGGRMLWWMVGATAFMAQFSAVTFTGAAGKAFADGFAISLVYIANTFAYFVGWAFFAHRFRQMRVDTPTEAVRRRFGHGNELFFSWALIIFSFLNAGVWLNALGVFTSAVFGADITLTIIVIGLTVVFVSVLSGAWGVVASDFVQTLVVAVISVACAIVALVKVGGPVEMVRNFPGGFLVGPNMNHTMILVGTFLFFIPKQIITIMNLHDSFRFLTAKDSENARKASLLAMTLMGIGTIIWFIPPWAAASLYPDAAAAYSDLGNKAEDAVYLEFTRLVMPAGTVGLLMAALFAASMSSMDSALNKNAGIFIRSIYQPFLARRNKIKDDTKLLRISQLISFISGLLVITAALFFASLKELSLFELMMSVSTMVQVPLLVPLLFGIFVKKTPPWASWATVAVGFFVSWFVMNVFTADVFAAMLGIESLTNRETVDMNIILTIGGHLFITAGFFCATSFFYNETADKNRAETERFFEDLKTPYIADDLQGEADSQQRHKLGLMVMIMGAAIMLMCLIPNPLWGRLMFVICATIILTIGILLQKSSTLPLMKKRPAAV</sequence>
<evidence type="ECO:0000256" key="2">
    <source>
        <dbReference type="ARBA" id="ARBA00006434"/>
    </source>
</evidence>
<comment type="similarity">
    <text evidence="2 8">Belongs to the sodium:solute symporter (SSF) (TC 2.A.21) family.</text>
</comment>